<dbReference type="PANTHER" id="PTHR42828">
    <property type="entry name" value="DHBP SYNTHASE RIBB-LIKE ALPHA/BETA DOMAIN-CONTAINING PROTEIN"/>
    <property type="match status" value="1"/>
</dbReference>
<dbReference type="PANTHER" id="PTHR42828:SF3">
    <property type="entry name" value="THREONYLCARBAMOYL-AMP SYNTHASE"/>
    <property type="match status" value="1"/>
</dbReference>
<feature type="domain" description="YrdC-like" evidence="1">
    <location>
        <begin position="41"/>
        <end position="227"/>
    </location>
</feature>
<sequence>MITQMGPRSKCCERNPALPDRCRYNSRMARLVELHPADPQPRRIAEIVATIRSGGLLAYPTDSSYALGCHIGDKRAMDRIRRIRKTDKNHNFTLVCSDLSEISLYARTDNWAYRLIKSLTPGPYTFILQATREVPKRLQHPRRKTIGIRVPDNAIVQAILGALGEPIMSSTLTLPGDDTPLTDVNEIEARIGHEIDLIVEGGTTGIEPTSVIDLSEGSINILREGRGDTTALA</sequence>
<dbReference type="Pfam" id="PF01300">
    <property type="entry name" value="Sua5_yciO_yrdC"/>
    <property type="match status" value="1"/>
</dbReference>
<dbReference type="InterPro" id="IPR006070">
    <property type="entry name" value="Sua5-like_dom"/>
</dbReference>
<dbReference type="GO" id="GO:0003725">
    <property type="term" value="F:double-stranded RNA binding"/>
    <property type="evidence" value="ECO:0007669"/>
    <property type="project" value="InterPro"/>
</dbReference>
<reference evidence="2" key="1">
    <citation type="submission" date="2019-07" db="EMBL/GenBank/DDBJ databases">
        <authorList>
            <person name="Weber M."/>
            <person name="Kostadinov I."/>
            <person name="Kostadinov D I."/>
        </authorList>
    </citation>
    <scope>NUCLEOTIDE SEQUENCE</scope>
    <source>
        <strain evidence="2">Gfbio:sag-sample-m06:053724c1-46a9-4a36-b237-ea2bf867836b</strain>
    </source>
</reference>
<accession>A0A7D9D2E3</accession>
<dbReference type="AlphaFoldDB" id="A0A7D9D2E3"/>
<evidence type="ECO:0000259" key="1">
    <source>
        <dbReference type="PROSITE" id="PS51163"/>
    </source>
</evidence>
<protein>
    <recommendedName>
        <fullName evidence="1">YrdC-like domain-containing protein</fullName>
    </recommendedName>
</protein>
<gene>
    <name evidence="2" type="primary">yciO</name>
    <name evidence="2" type="ORF">JTBM06_V1_390006</name>
</gene>
<name>A0A7D9D2E3_9GAMM</name>
<evidence type="ECO:0000313" key="2">
    <source>
        <dbReference type="EMBL" id="VUX56202.1"/>
    </source>
</evidence>
<proteinExistence type="predicted"/>
<dbReference type="InterPro" id="IPR052532">
    <property type="entry name" value="SUA5_domain"/>
</dbReference>
<dbReference type="EMBL" id="LR633967">
    <property type="protein sequence ID" value="VUX56202.1"/>
    <property type="molecule type" value="Genomic_DNA"/>
</dbReference>
<dbReference type="Gene3D" id="3.90.870.10">
    <property type="entry name" value="DHBP synthase"/>
    <property type="match status" value="1"/>
</dbReference>
<dbReference type="PROSITE" id="PS51163">
    <property type="entry name" value="YRDC"/>
    <property type="match status" value="1"/>
</dbReference>
<organism evidence="2">
    <name type="scientific">uncultured Woeseiaceae bacterium</name>
    <dbReference type="NCBI Taxonomy" id="1983305"/>
    <lineage>
        <taxon>Bacteria</taxon>
        <taxon>Pseudomonadati</taxon>
        <taxon>Pseudomonadota</taxon>
        <taxon>Gammaproteobacteria</taxon>
        <taxon>Woeseiales</taxon>
        <taxon>Woeseiaceae</taxon>
        <taxon>environmental samples</taxon>
    </lineage>
</organism>
<dbReference type="NCBIfam" id="TIGR00057">
    <property type="entry name" value="L-threonylcarbamoyladenylate synthase"/>
    <property type="match status" value="1"/>
</dbReference>
<dbReference type="InterPro" id="IPR017945">
    <property type="entry name" value="DHBP_synth_RibB-like_a/b_dom"/>
</dbReference>
<dbReference type="SUPFAM" id="SSF55821">
    <property type="entry name" value="YrdC/RibB"/>
    <property type="match status" value="1"/>
</dbReference>